<dbReference type="Proteomes" id="UP000697127">
    <property type="component" value="Unassembled WGS sequence"/>
</dbReference>
<dbReference type="PANTHER" id="PTHR28013">
    <property type="entry name" value="PROTEIN DCV1-RELATED"/>
    <property type="match status" value="1"/>
</dbReference>
<evidence type="ECO:0000313" key="3">
    <source>
        <dbReference type="EMBL" id="KAG0687972.1"/>
    </source>
</evidence>
<dbReference type="AlphaFoldDB" id="A0A9P6WJA7"/>
<comment type="caution">
    <text evidence="3">The sequence shown here is derived from an EMBL/GenBank/DDBJ whole genome shotgun (WGS) entry which is preliminary data.</text>
</comment>
<feature type="transmembrane region" description="Helical" evidence="2">
    <location>
        <begin position="12"/>
        <end position="33"/>
    </location>
</feature>
<keyword evidence="2" id="KW-0812">Transmembrane</keyword>
<dbReference type="PANTHER" id="PTHR28013:SF8">
    <property type="entry name" value="AEL027WP"/>
    <property type="match status" value="1"/>
</dbReference>
<feature type="region of interest" description="Disordered" evidence="1">
    <location>
        <begin position="487"/>
        <end position="507"/>
    </location>
</feature>
<gene>
    <name evidence="3" type="primary">WC2_6</name>
    <name evidence="3" type="ORF">C6P40_001560</name>
</gene>
<feature type="region of interest" description="Disordered" evidence="1">
    <location>
        <begin position="323"/>
        <end position="362"/>
    </location>
</feature>
<proteinExistence type="predicted"/>
<dbReference type="EMBL" id="PUHW01000195">
    <property type="protein sequence ID" value="KAG0687972.1"/>
    <property type="molecule type" value="Genomic_DNA"/>
</dbReference>
<evidence type="ECO:0000256" key="2">
    <source>
        <dbReference type="SAM" id="Phobius"/>
    </source>
</evidence>
<accession>A0A9P6WJA7</accession>
<name>A0A9P6WJA7_9ASCO</name>
<feature type="transmembrane region" description="Helical" evidence="2">
    <location>
        <begin position="123"/>
        <end position="149"/>
    </location>
</feature>
<sequence>MRPSVFTIIPQIIPLAFLIIASITAPTITKLYLAKDSNNTIYGIFGYCSLNSNSVLSCTSISINTDLSSILSTSLINSSIINKLIPFFILTPISAFLTFSSLLLNLLSLIFSNKFNSFNSKFYWILNLIISILAFLTSSFICIITFLIYYPYVQWLTWCLIPTSLINLITIISMSFSFNHLTTSIYDDDDDDEDNNNHEDNNHEDNNEKSLLFNNTTDFNHLPNDIPKIEKSSNLEFMSHSINSSTSSIFTRDNDKTGDLLITTKKVITQNSNSNSNTSLKVPIISDPYSNNNLDDSNISFSNYIDNENLNLNNDSRLSDNEINSANSSSSNFTSISQRPINPNYYAGANNNNNNSNNKNYQNQYQQQPFNQNISTQQYHQQRQYNHYQNQMSGMPLQNNNNNNYMRKPKPYMMMNQRQNFTNQQQQFPQQQFPQQQFQPNRQQPNRQFYNNNNLNNQQFHQLNPYAPKVTQPRANTFVPMKYRNRNNISNLAPSGLGNDGPYSGFR</sequence>
<feature type="region of interest" description="Disordered" evidence="1">
    <location>
        <begin position="423"/>
        <end position="450"/>
    </location>
</feature>
<keyword evidence="4" id="KW-1185">Reference proteome</keyword>
<dbReference type="InterPro" id="IPR009571">
    <property type="entry name" value="SUR7/Rim9-like_fungi"/>
</dbReference>
<feature type="transmembrane region" description="Helical" evidence="2">
    <location>
        <begin position="155"/>
        <end position="176"/>
    </location>
</feature>
<dbReference type="GO" id="GO:0035838">
    <property type="term" value="C:growing cell tip"/>
    <property type="evidence" value="ECO:0007669"/>
    <property type="project" value="TreeGrafter"/>
</dbReference>
<keyword evidence="2" id="KW-0472">Membrane</keyword>
<feature type="compositionally biased region" description="Basic and acidic residues" evidence="1">
    <location>
        <begin position="195"/>
        <end position="208"/>
    </location>
</feature>
<dbReference type="Pfam" id="PF06687">
    <property type="entry name" value="SUR7"/>
    <property type="match status" value="1"/>
</dbReference>
<dbReference type="GO" id="GO:0005886">
    <property type="term" value="C:plasma membrane"/>
    <property type="evidence" value="ECO:0007669"/>
    <property type="project" value="InterPro"/>
</dbReference>
<keyword evidence="3" id="KW-0675">Receptor</keyword>
<dbReference type="InterPro" id="IPR051380">
    <property type="entry name" value="pH-response_reg_palI/RIM9"/>
</dbReference>
<keyword evidence="2" id="KW-1133">Transmembrane helix</keyword>
<organism evidence="3 4">
    <name type="scientific">Pichia californica</name>
    <dbReference type="NCBI Taxonomy" id="460514"/>
    <lineage>
        <taxon>Eukaryota</taxon>
        <taxon>Fungi</taxon>
        <taxon>Dikarya</taxon>
        <taxon>Ascomycota</taxon>
        <taxon>Saccharomycotina</taxon>
        <taxon>Pichiomycetes</taxon>
        <taxon>Pichiales</taxon>
        <taxon>Pichiaceae</taxon>
        <taxon>Pichia</taxon>
    </lineage>
</organism>
<feature type="transmembrane region" description="Helical" evidence="2">
    <location>
        <begin position="84"/>
        <end position="111"/>
    </location>
</feature>
<reference evidence="3" key="1">
    <citation type="submission" date="2020-11" db="EMBL/GenBank/DDBJ databases">
        <title>Kefir isolates.</title>
        <authorList>
            <person name="Marcisauskas S."/>
            <person name="Kim Y."/>
            <person name="Blasche S."/>
        </authorList>
    </citation>
    <scope>NUCLEOTIDE SEQUENCE</scope>
    <source>
        <strain evidence="3">Olga-1</strain>
    </source>
</reference>
<dbReference type="GO" id="GO:0032153">
    <property type="term" value="C:cell division site"/>
    <property type="evidence" value="ECO:0007669"/>
    <property type="project" value="TreeGrafter"/>
</dbReference>
<feature type="region of interest" description="Disordered" evidence="1">
    <location>
        <begin position="190"/>
        <end position="209"/>
    </location>
</feature>
<evidence type="ECO:0000256" key="1">
    <source>
        <dbReference type="SAM" id="MobiDB-lite"/>
    </source>
</evidence>
<protein>
    <submittedName>
        <fullName evidence="3">Blue light receptor</fullName>
    </submittedName>
</protein>
<evidence type="ECO:0000313" key="4">
    <source>
        <dbReference type="Proteomes" id="UP000697127"/>
    </source>
</evidence>
<dbReference type="OrthoDB" id="3998164at2759"/>